<dbReference type="Gene3D" id="3.10.20.30">
    <property type="match status" value="1"/>
</dbReference>
<dbReference type="EMBL" id="JAGIYZ010000005">
    <property type="protein sequence ID" value="MBP0463629.1"/>
    <property type="molecule type" value="Genomic_DNA"/>
</dbReference>
<organism evidence="1 2">
    <name type="scientific">Roseomonas nitratireducens</name>
    <dbReference type="NCBI Taxonomy" id="2820810"/>
    <lineage>
        <taxon>Bacteria</taxon>
        <taxon>Pseudomonadati</taxon>
        <taxon>Pseudomonadota</taxon>
        <taxon>Alphaproteobacteria</taxon>
        <taxon>Acetobacterales</taxon>
        <taxon>Roseomonadaceae</taxon>
        <taxon>Roseomonas</taxon>
    </lineage>
</organism>
<comment type="caution">
    <text evidence="1">The sequence shown here is derived from an EMBL/GenBank/DDBJ whole genome shotgun (WGS) entry which is preliminary data.</text>
</comment>
<dbReference type="InterPro" id="IPR010035">
    <property type="entry name" value="Thi_S"/>
</dbReference>
<dbReference type="CDD" id="cd00565">
    <property type="entry name" value="Ubl_ThiS"/>
    <property type="match status" value="1"/>
</dbReference>
<dbReference type="Proteomes" id="UP000680815">
    <property type="component" value="Unassembled WGS sequence"/>
</dbReference>
<dbReference type="Pfam" id="PF02597">
    <property type="entry name" value="ThiS"/>
    <property type="match status" value="1"/>
</dbReference>
<proteinExistence type="predicted"/>
<dbReference type="NCBIfam" id="TIGR01683">
    <property type="entry name" value="thiS"/>
    <property type="match status" value="1"/>
</dbReference>
<sequence>MRAPALRRPPGFATFRASMDARIAITVNGEARDIAAGATVAALLAEIGLDTRKVAVERNEEIVPRSTYAAVALTPGDRLEIVHFIGGG</sequence>
<evidence type="ECO:0000313" key="1">
    <source>
        <dbReference type="EMBL" id="MBP0463629.1"/>
    </source>
</evidence>
<dbReference type="InterPro" id="IPR003749">
    <property type="entry name" value="ThiS/MoaD-like"/>
</dbReference>
<keyword evidence="2" id="KW-1185">Reference proteome</keyword>
<name>A0ABS4AQH6_9PROT</name>
<reference evidence="1 2" key="1">
    <citation type="submission" date="2021-03" db="EMBL/GenBank/DDBJ databases">
        <authorList>
            <person name="So Y."/>
        </authorList>
    </citation>
    <scope>NUCLEOTIDE SEQUENCE [LARGE SCALE GENOMIC DNA]</scope>
    <source>
        <strain evidence="1 2">PWR1</strain>
    </source>
</reference>
<evidence type="ECO:0000313" key="2">
    <source>
        <dbReference type="Proteomes" id="UP000680815"/>
    </source>
</evidence>
<accession>A0ABS4AQH6</accession>
<dbReference type="SUPFAM" id="SSF54285">
    <property type="entry name" value="MoaD/ThiS"/>
    <property type="match status" value="1"/>
</dbReference>
<dbReference type="InterPro" id="IPR016155">
    <property type="entry name" value="Mopterin_synth/thiamin_S_b"/>
</dbReference>
<protein>
    <submittedName>
        <fullName evidence="1">Sulfur carrier protein ThiS</fullName>
    </submittedName>
</protein>
<dbReference type="PANTHER" id="PTHR34472">
    <property type="entry name" value="SULFUR CARRIER PROTEIN THIS"/>
    <property type="match status" value="1"/>
</dbReference>
<dbReference type="PANTHER" id="PTHR34472:SF1">
    <property type="entry name" value="SULFUR CARRIER PROTEIN THIS"/>
    <property type="match status" value="1"/>
</dbReference>
<dbReference type="InterPro" id="IPR012675">
    <property type="entry name" value="Beta-grasp_dom_sf"/>
</dbReference>
<gene>
    <name evidence="1" type="primary">thiS</name>
    <name evidence="1" type="ORF">J5Y09_06885</name>
</gene>